<keyword evidence="1" id="KW-0732">Signal</keyword>
<proteinExistence type="predicted"/>
<sequence length="450" mass="49655">MWILMRFWMLVLLGKALVVNGDDLNGWSSLLSKTESMTTMSCTDAANAIQQFVKDARLSAARSLAQTLPPTCEKQVSKAYIQEADMLLEILEKEEDGFQQLLTPSLKSDRAQATIDDAWICSIVDIETLVVGDYWEKCCSSLWEYSSPNRSPEQLGECFPDGIPVCCEFFEGSPSHLRLPVLRELAIRLRLTFDDYEMRFIALEQDGFLRPFDVSTVQWPAGYFLALCVAAPVKCGIPELESILTKRPANDPIAIELGSGLGASSIALAMATLTLNSEVEHSGPPLVIATDNSLRALALNTANIAANSLTEAIKVQRMDHFDMDQVQQLKQSHFGESSEEGFSLVLGSSLLSFFVDTDHPDAPLWQTLDILLHSEADKPPALALLVHSKVEPVHPPSDGTFRLVRRISGDIFEMRTRSAASSDFELSIFERCDDGCRASERTKASGEGEL</sequence>
<feature type="signal peptide" evidence="1">
    <location>
        <begin position="1"/>
        <end position="21"/>
    </location>
</feature>
<dbReference type="Proteomes" id="UP001295423">
    <property type="component" value="Unassembled WGS sequence"/>
</dbReference>
<gene>
    <name evidence="2" type="ORF">CYCCA115_LOCUS8372</name>
</gene>
<evidence type="ECO:0008006" key="4">
    <source>
        <dbReference type="Google" id="ProtNLM"/>
    </source>
</evidence>
<dbReference type="EMBL" id="CAKOGP040001113">
    <property type="protein sequence ID" value="CAJ1943303.1"/>
    <property type="molecule type" value="Genomic_DNA"/>
</dbReference>
<comment type="caution">
    <text evidence="2">The sequence shown here is derived from an EMBL/GenBank/DDBJ whole genome shotgun (WGS) entry which is preliminary data.</text>
</comment>
<keyword evidence="3" id="KW-1185">Reference proteome</keyword>
<dbReference type="InterPro" id="IPR029063">
    <property type="entry name" value="SAM-dependent_MTases_sf"/>
</dbReference>
<evidence type="ECO:0000256" key="1">
    <source>
        <dbReference type="SAM" id="SignalP"/>
    </source>
</evidence>
<reference evidence="2" key="1">
    <citation type="submission" date="2023-08" db="EMBL/GenBank/DDBJ databases">
        <authorList>
            <person name="Audoor S."/>
            <person name="Bilcke G."/>
        </authorList>
    </citation>
    <scope>NUCLEOTIDE SEQUENCE</scope>
</reference>
<organism evidence="2 3">
    <name type="scientific">Cylindrotheca closterium</name>
    <dbReference type="NCBI Taxonomy" id="2856"/>
    <lineage>
        <taxon>Eukaryota</taxon>
        <taxon>Sar</taxon>
        <taxon>Stramenopiles</taxon>
        <taxon>Ochrophyta</taxon>
        <taxon>Bacillariophyta</taxon>
        <taxon>Bacillariophyceae</taxon>
        <taxon>Bacillariophycidae</taxon>
        <taxon>Bacillariales</taxon>
        <taxon>Bacillariaceae</taxon>
        <taxon>Cylindrotheca</taxon>
    </lineage>
</organism>
<dbReference type="Gene3D" id="3.40.50.150">
    <property type="entry name" value="Vaccinia Virus protein VP39"/>
    <property type="match status" value="1"/>
</dbReference>
<dbReference type="AlphaFoldDB" id="A0AAD2CU48"/>
<protein>
    <recommendedName>
        <fullName evidence="4">Calmodulin-lysine N-methyltransferase</fullName>
    </recommendedName>
</protein>
<evidence type="ECO:0000313" key="2">
    <source>
        <dbReference type="EMBL" id="CAJ1943303.1"/>
    </source>
</evidence>
<feature type="chain" id="PRO_5042167097" description="Calmodulin-lysine N-methyltransferase" evidence="1">
    <location>
        <begin position="22"/>
        <end position="450"/>
    </location>
</feature>
<accession>A0AAD2CU48</accession>
<name>A0AAD2CU48_9STRA</name>
<evidence type="ECO:0000313" key="3">
    <source>
        <dbReference type="Proteomes" id="UP001295423"/>
    </source>
</evidence>
<dbReference type="SUPFAM" id="SSF53335">
    <property type="entry name" value="S-adenosyl-L-methionine-dependent methyltransferases"/>
    <property type="match status" value="1"/>
</dbReference>